<name>A0A1H9DGU9_9GAMM</name>
<dbReference type="EMBL" id="FOGB01000001">
    <property type="protein sequence ID" value="SEQ11968.1"/>
    <property type="molecule type" value="Genomic_DNA"/>
</dbReference>
<reference evidence="4" key="1">
    <citation type="submission" date="2016-10" db="EMBL/GenBank/DDBJ databases">
        <authorList>
            <person name="Varghese N."/>
            <person name="Submissions S."/>
        </authorList>
    </citation>
    <scope>NUCLEOTIDE SEQUENCE [LARGE SCALE GENOMIC DNA]</scope>
    <source>
        <strain evidence="4">DSM 18887</strain>
    </source>
</reference>
<dbReference type="RefSeq" id="WP_091353480.1">
    <property type="nucleotide sequence ID" value="NZ_AP025284.1"/>
</dbReference>
<dbReference type="InterPro" id="IPR011037">
    <property type="entry name" value="Pyrv_Knase-like_insert_dom_sf"/>
</dbReference>
<dbReference type="AlphaFoldDB" id="A0A1H9DGU9"/>
<gene>
    <name evidence="3" type="ORF">SAMN03080615_00512</name>
</gene>
<evidence type="ECO:0000256" key="1">
    <source>
        <dbReference type="SAM" id="MobiDB-lite"/>
    </source>
</evidence>
<dbReference type="SUPFAM" id="SSF141673">
    <property type="entry name" value="MOSC N-terminal domain-like"/>
    <property type="match status" value="1"/>
</dbReference>
<dbReference type="GO" id="GO:0030151">
    <property type="term" value="F:molybdenum ion binding"/>
    <property type="evidence" value="ECO:0007669"/>
    <property type="project" value="InterPro"/>
</dbReference>
<dbReference type="InterPro" id="IPR005303">
    <property type="entry name" value="MOCOS_middle"/>
</dbReference>
<dbReference type="PANTHER" id="PTHR14237">
    <property type="entry name" value="MOLYBDOPTERIN COFACTOR SULFURASE MOSC"/>
    <property type="match status" value="1"/>
</dbReference>
<evidence type="ECO:0000313" key="4">
    <source>
        <dbReference type="Proteomes" id="UP000198749"/>
    </source>
</evidence>
<feature type="domain" description="MOSC" evidence="2">
    <location>
        <begin position="139"/>
        <end position="284"/>
    </location>
</feature>
<proteinExistence type="predicted"/>
<dbReference type="Pfam" id="PF03476">
    <property type="entry name" value="MOSC_N"/>
    <property type="match status" value="1"/>
</dbReference>
<feature type="region of interest" description="Disordered" evidence="1">
    <location>
        <begin position="1"/>
        <end position="20"/>
    </location>
</feature>
<evidence type="ECO:0000259" key="2">
    <source>
        <dbReference type="PROSITE" id="PS51340"/>
    </source>
</evidence>
<dbReference type="Proteomes" id="UP000198749">
    <property type="component" value="Unassembled WGS sequence"/>
</dbReference>
<protein>
    <submittedName>
        <fullName evidence="3">Uncharacterized conserved protein YcbX, contains MOSC and Fe-S domains</fullName>
    </submittedName>
</protein>
<organism evidence="3 4">
    <name type="scientific">Amphritea atlantica</name>
    <dbReference type="NCBI Taxonomy" id="355243"/>
    <lineage>
        <taxon>Bacteria</taxon>
        <taxon>Pseudomonadati</taxon>
        <taxon>Pseudomonadota</taxon>
        <taxon>Gammaproteobacteria</taxon>
        <taxon>Oceanospirillales</taxon>
        <taxon>Oceanospirillaceae</taxon>
        <taxon>Amphritea</taxon>
    </lineage>
</organism>
<dbReference type="SUPFAM" id="SSF50800">
    <property type="entry name" value="PK beta-barrel domain-like"/>
    <property type="match status" value="1"/>
</dbReference>
<accession>A0A1H9DGU9</accession>
<dbReference type="GO" id="GO:0030170">
    <property type="term" value="F:pyridoxal phosphate binding"/>
    <property type="evidence" value="ECO:0007669"/>
    <property type="project" value="InterPro"/>
</dbReference>
<dbReference type="Pfam" id="PF03473">
    <property type="entry name" value="MOSC"/>
    <property type="match status" value="1"/>
</dbReference>
<dbReference type="PANTHER" id="PTHR14237:SF19">
    <property type="entry name" value="MITOCHONDRIAL AMIDOXIME REDUCING COMPONENT 1"/>
    <property type="match status" value="1"/>
</dbReference>
<dbReference type="InterPro" id="IPR005302">
    <property type="entry name" value="MoCF_Sase_C"/>
</dbReference>
<dbReference type="GO" id="GO:0003824">
    <property type="term" value="F:catalytic activity"/>
    <property type="evidence" value="ECO:0007669"/>
    <property type="project" value="InterPro"/>
</dbReference>
<dbReference type="OrthoDB" id="581532at2"/>
<sequence>MTLPPTQVKSLQTQSIKAQPDQPQLTQISIYPVKSTAPVALSRSAVTDTGLAFDRQFVLCDDNGKFITARTQPRLLGVKTALLPEGILLTAPGVEPLHLEYAAFSGPYHSIRVWQDSIDAVCCGDKAAQWFNEYLQRPCKLYFFGPQSSRPVSRRPGNQVAFADGYPLLLISEASLSDLNTRCKSTVRMEQMRPNLVVNNCAPYAEDGWQRIRIGEVEFEVVKPCGRCILTTTDPETLERNTDREPLSVLKQYRRGTDGEAHFGQNLVPLNHGLISLNDPVEVLETCQAQSYGQ</sequence>
<keyword evidence="4" id="KW-1185">Reference proteome</keyword>
<dbReference type="STRING" id="355243.SAMN03080615_00512"/>
<evidence type="ECO:0000313" key="3">
    <source>
        <dbReference type="EMBL" id="SEQ11968.1"/>
    </source>
</evidence>
<dbReference type="PROSITE" id="PS51340">
    <property type="entry name" value="MOSC"/>
    <property type="match status" value="1"/>
</dbReference>